<dbReference type="InterPro" id="IPR036875">
    <property type="entry name" value="Znf_CCHC_sf"/>
</dbReference>
<reference evidence="9 10" key="2">
    <citation type="submission" date="2019-11" db="EMBL/GenBank/DDBJ databases">
        <title>A de novo genome assembly of a pear dwarfing rootstock.</title>
        <authorList>
            <person name="Wang F."/>
            <person name="Wang J."/>
            <person name="Li S."/>
            <person name="Zhang Y."/>
            <person name="Fang M."/>
            <person name="Ma L."/>
            <person name="Zhao Y."/>
            <person name="Jiang S."/>
        </authorList>
    </citation>
    <scope>NUCLEOTIDE SEQUENCE [LARGE SCALE GENOMIC DNA]</scope>
    <source>
        <strain evidence="9">S2</strain>
        <tissue evidence="9">Leaf</tissue>
    </source>
</reference>
<dbReference type="PANTHER" id="PTHR42648:SF18">
    <property type="entry name" value="RETROTRANSPOSON, UNCLASSIFIED-LIKE PROTEIN"/>
    <property type="match status" value="1"/>
</dbReference>
<dbReference type="PROSITE" id="PS50158">
    <property type="entry name" value="ZF_CCHC"/>
    <property type="match status" value="1"/>
</dbReference>
<dbReference type="GO" id="GO:0008270">
    <property type="term" value="F:zinc ion binding"/>
    <property type="evidence" value="ECO:0007669"/>
    <property type="project" value="UniProtKB-KW"/>
</dbReference>
<keyword evidence="2" id="KW-0479">Metal-binding</keyword>
<feature type="compositionally biased region" description="Acidic residues" evidence="6">
    <location>
        <begin position="877"/>
        <end position="888"/>
    </location>
</feature>
<keyword evidence="10" id="KW-1185">Reference proteome</keyword>
<dbReference type="Pfam" id="PF07727">
    <property type="entry name" value="RVT_2"/>
    <property type="match status" value="1"/>
</dbReference>
<protein>
    <recommendedName>
        <fullName evidence="11">Retrovirus-related Pol polyprotein from transposon TNT 1-94</fullName>
    </recommendedName>
</protein>
<name>A0A5N5G876_9ROSA</name>
<dbReference type="InterPro" id="IPR013103">
    <property type="entry name" value="RVT_2"/>
</dbReference>
<dbReference type="GO" id="GO:0003676">
    <property type="term" value="F:nucleic acid binding"/>
    <property type="evidence" value="ECO:0007669"/>
    <property type="project" value="InterPro"/>
</dbReference>
<dbReference type="InterPro" id="IPR001584">
    <property type="entry name" value="Integrase_cat-core"/>
</dbReference>
<dbReference type="PROSITE" id="PS50994">
    <property type="entry name" value="INTEGRASE"/>
    <property type="match status" value="1"/>
</dbReference>
<dbReference type="Pfam" id="PF22936">
    <property type="entry name" value="Pol_BBD"/>
    <property type="match status" value="1"/>
</dbReference>
<feature type="domain" description="Integrase catalytic" evidence="8">
    <location>
        <begin position="596"/>
        <end position="772"/>
    </location>
</feature>
<dbReference type="PANTHER" id="PTHR42648">
    <property type="entry name" value="TRANSPOSASE, PUTATIVE-RELATED"/>
    <property type="match status" value="1"/>
</dbReference>
<organism evidence="9 10">
    <name type="scientific">Pyrus ussuriensis x Pyrus communis</name>
    <dbReference type="NCBI Taxonomy" id="2448454"/>
    <lineage>
        <taxon>Eukaryota</taxon>
        <taxon>Viridiplantae</taxon>
        <taxon>Streptophyta</taxon>
        <taxon>Embryophyta</taxon>
        <taxon>Tracheophyta</taxon>
        <taxon>Spermatophyta</taxon>
        <taxon>Magnoliopsida</taxon>
        <taxon>eudicotyledons</taxon>
        <taxon>Gunneridae</taxon>
        <taxon>Pentapetalae</taxon>
        <taxon>rosids</taxon>
        <taxon>fabids</taxon>
        <taxon>Rosales</taxon>
        <taxon>Rosaceae</taxon>
        <taxon>Amygdaloideae</taxon>
        <taxon>Maleae</taxon>
        <taxon>Pyrus</taxon>
    </lineage>
</organism>
<dbReference type="Pfam" id="PF25597">
    <property type="entry name" value="SH3_retrovirus"/>
    <property type="match status" value="1"/>
</dbReference>
<dbReference type="OrthoDB" id="1166159at2759"/>
<dbReference type="InterPro" id="IPR001878">
    <property type="entry name" value="Znf_CCHC"/>
</dbReference>
<evidence type="ECO:0000256" key="6">
    <source>
        <dbReference type="SAM" id="MobiDB-lite"/>
    </source>
</evidence>
<evidence type="ECO:0000313" key="9">
    <source>
        <dbReference type="EMBL" id="KAB2609981.1"/>
    </source>
</evidence>
<reference evidence="9 10" key="1">
    <citation type="submission" date="2019-09" db="EMBL/GenBank/DDBJ databases">
        <authorList>
            <person name="Ou C."/>
        </authorList>
    </citation>
    <scope>NUCLEOTIDE SEQUENCE [LARGE SCALE GENOMIC DNA]</scope>
    <source>
        <strain evidence="9">S2</strain>
        <tissue evidence="9">Leaf</tissue>
    </source>
</reference>
<dbReference type="InterPro" id="IPR043502">
    <property type="entry name" value="DNA/RNA_pol_sf"/>
</dbReference>
<evidence type="ECO:0000256" key="4">
    <source>
        <dbReference type="ARBA" id="ARBA00022801"/>
    </source>
</evidence>
<evidence type="ECO:0000259" key="8">
    <source>
        <dbReference type="PROSITE" id="PS50994"/>
    </source>
</evidence>
<dbReference type="Gene3D" id="4.10.60.10">
    <property type="entry name" value="Zinc finger, CCHC-type"/>
    <property type="match status" value="1"/>
</dbReference>
<dbReference type="CDD" id="cd09272">
    <property type="entry name" value="RNase_HI_RT_Ty1"/>
    <property type="match status" value="1"/>
</dbReference>
<dbReference type="Proteomes" id="UP000327157">
    <property type="component" value="Unassembled WGS sequence"/>
</dbReference>
<dbReference type="InterPro" id="IPR039537">
    <property type="entry name" value="Retrotran_Ty1/copia-like"/>
</dbReference>
<gene>
    <name evidence="9" type="ORF">D8674_039152</name>
</gene>
<dbReference type="GO" id="GO:0015074">
    <property type="term" value="P:DNA integration"/>
    <property type="evidence" value="ECO:0007669"/>
    <property type="project" value="InterPro"/>
</dbReference>
<dbReference type="Gene3D" id="3.30.420.10">
    <property type="entry name" value="Ribonuclease H-like superfamily/Ribonuclease H"/>
    <property type="match status" value="1"/>
</dbReference>
<feature type="region of interest" description="Disordered" evidence="6">
    <location>
        <begin position="860"/>
        <end position="917"/>
    </location>
</feature>
<keyword evidence="5" id="KW-0862">Zinc</keyword>
<dbReference type="EMBL" id="SMOL01000500">
    <property type="protein sequence ID" value="KAB2609981.1"/>
    <property type="molecule type" value="Genomic_DNA"/>
</dbReference>
<dbReference type="GO" id="GO:0006508">
    <property type="term" value="P:proteolysis"/>
    <property type="evidence" value="ECO:0007669"/>
    <property type="project" value="UniProtKB-KW"/>
</dbReference>
<sequence length="1405" mass="160100">MNARVFIGVVEGTYAFASPRAKQKNKTKRTKHNLHLPTIVSGTSNAHDKHLVSSLGKKKELSILKGFAGSAPSEVREIAVMASTCCMKRRNLLTKLNASSEKPRKRRQNYAGNSGFLNREKKKKQNMASENSFVQPAIPRFDGHYDHWSMLMENFLRSKEYWNLVELGINAAAGGSDSSEVQKKNLDELKLKDLKAKNYLFQAIDRSILETILKKDTAKDIWDSLKQKYQGTARVKRAQLQALRKEFEVLHMKNGETVNDYFGRTLAIANKMRTHGEKMDDVVIIEKILRSMTSKYDYVVCSVEESNDLDTMSIDELQSSLLVHEQRISRHGEEEQALQVTHGVQQGGRGRGTYRGRGRGRGRLGFDKSTLECYHCHELGHFQWECPKKPREEKANYAETKEEMLLMALVEFKRMEHTWFLDSGCSNHMCGRLDLFSEFDSSFKESVKLGNDSSLTVQGKGSVRMEIDGRIHVITGVFYVPDLKNNLLSIGQLQEKGLTVLIQQGRCKIFHFEKGLIMETKMSTNRMFAVVARSPEEQKCLSSQTTDQAQLWHHRYGHLSWNGLKVLQQKQMVKGLPQIAASQKVCEDCLVGRQQRDPFPKESQWRASETLQLVHADICGPINPTSNSNKRYLITFIDDFSRKTWVYFLVEKSEAFGMFKAYKPRVEKETGAVIRSLRTDRGGEFTSHEFSNFCRENGIHRQLTTAYTPQQNGVAERKNRTIMNMVRSMLSAKQIPKTFWPEATNWAVHVLNRCPTLAVKNKTPEEAWNGHKPSVDHFRIFGCIAHAHVPDHKRVKLDAKSCKCILLGVSEESKAYRLYEPVSQKIVISRDVVFEEDQQWSWGDNYKDVIVADLEWNDDEEISSPRTTSDPGFESNDVGDEPEPEIEYEGTMVGEGSQSDETSPHGGRTRRPPIWMRDYETGQGLSDEETDEMAHLALFIDRDPTTYEDAMKSEKWRHAMNQEIQSIEKNDTWELVKLPPGGKTIGVKWVFKTKLKENGEVDKYKARLVAKGYCQQYGIDYAEVFAPVARLDTIRVVISLAAQKNWGIYQLDVKSAFLHGEIEEEVFVDQPPGYEQKGQESKILIACLYVDDLIFTGNDETMFEKFKKSMTAEFDMTDLGKMRYFLGIEVIQRSDGVFIGQRKYAQEILEKFNMEQCNPVQNPVVPGLKLTKNEGVEVDSTVYRQMVGSLMYLTATRPDLMFVVSLISRYMERPTEEHLQVAKKVLRYVKGTVDLGIFYKKGGTEELTGYTDSDYAGDQDDRKSTSGYVFMISSGAVSWSSKKQPVVTLSTTEAEFIAAASSACQVVWLRRIMESLNQEQNGPTLVYCDNVSAIKLSKNPVMHGRSKHIDIRFHFLRDLVKDGVLELVQCSSQEQVADVLTKPLKVDTFLKMRELMGVCKFPGIN</sequence>
<keyword evidence="4" id="KW-0378">Hydrolase</keyword>
<dbReference type="Pfam" id="PF14223">
    <property type="entry name" value="Retrotran_gag_2"/>
    <property type="match status" value="1"/>
</dbReference>
<dbReference type="InterPro" id="IPR057670">
    <property type="entry name" value="SH3_retrovirus"/>
</dbReference>
<accession>A0A5N5G876</accession>
<dbReference type="SUPFAM" id="SSF57756">
    <property type="entry name" value="Retrovirus zinc finger-like domains"/>
    <property type="match status" value="1"/>
</dbReference>
<evidence type="ECO:0000256" key="1">
    <source>
        <dbReference type="ARBA" id="ARBA00022670"/>
    </source>
</evidence>
<dbReference type="Pfam" id="PF00665">
    <property type="entry name" value="rve"/>
    <property type="match status" value="1"/>
</dbReference>
<feature type="domain" description="CCHC-type" evidence="7">
    <location>
        <begin position="373"/>
        <end position="388"/>
    </location>
</feature>
<keyword evidence="1" id="KW-0645">Protease</keyword>
<keyword evidence="5" id="KW-0863">Zinc-finger</keyword>
<evidence type="ECO:0000256" key="3">
    <source>
        <dbReference type="ARBA" id="ARBA00022750"/>
    </source>
</evidence>
<dbReference type="SUPFAM" id="SSF53098">
    <property type="entry name" value="Ribonuclease H-like"/>
    <property type="match status" value="1"/>
</dbReference>
<dbReference type="InterPro" id="IPR036397">
    <property type="entry name" value="RNaseH_sf"/>
</dbReference>
<evidence type="ECO:0008006" key="11">
    <source>
        <dbReference type="Google" id="ProtNLM"/>
    </source>
</evidence>
<comment type="caution">
    <text evidence="9">The sequence shown here is derived from an EMBL/GenBank/DDBJ whole genome shotgun (WGS) entry which is preliminary data.</text>
</comment>
<dbReference type="SUPFAM" id="SSF56672">
    <property type="entry name" value="DNA/RNA polymerases"/>
    <property type="match status" value="1"/>
</dbReference>
<dbReference type="InterPro" id="IPR054722">
    <property type="entry name" value="PolX-like_BBD"/>
</dbReference>
<dbReference type="GO" id="GO:0004190">
    <property type="term" value="F:aspartic-type endopeptidase activity"/>
    <property type="evidence" value="ECO:0007669"/>
    <property type="project" value="UniProtKB-KW"/>
</dbReference>
<feature type="region of interest" description="Disordered" evidence="6">
    <location>
        <begin position="96"/>
        <end position="131"/>
    </location>
</feature>
<proteinExistence type="predicted"/>
<dbReference type="InterPro" id="IPR025724">
    <property type="entry name" value="GAG-pre-integrase_dom"/>
</dbReference>
<evidence type="ECO:0000256" key="5">
    <source>
        <dbReference type="PROSITE-ProRule" id="PRU00047"/>
    </source>
</evidence>
<keyword evidence="3" id="KW-0064">Aspartyl protease</keyword>
<evidence type="ECO:0000259" key="7">
    <source>
        <dbReference type="PROSITE" id="PS50158"/>
    </source>
</evidence>
<dbReference type="Pfam" id="PF13976">
    <property type="entry name" value="gag_pre-integrs"/>
    <property type="match status" value="1"/>
</dbReference>
<dbReference type="InterPro" id="IPR012337">
    <property type="entry name" value="RNaseH-like_sf"/>
</dbReference>
<evidence type="ECO:0000313" key="10">
    <source>
        <dbReference type="Proteomes" id="UP000327157"/>
    </source>
</evidence>
<evidence type="ECO:0000256" key="2">
    <source>
        <dbReference type="ARBA" id="ARBA00022723"/>
    </source>
</evidence>